<dbReference type="Proteomes" id="UP000654370">
    <property type="component" value="Unassembled WGS sequence"/>
</dbReference>
<dbReference type="InterPro" id="IPR029063">
    <property type="entry name" value="SAM-dependent_MTases_sf"/>
</dbReference>
<dbReference type="Pfam" id="PF00145">
    <property type="entry name" value="DNA_methylase"/>
    <property type="match status" value="1"/>
</dbReference>
<dbReference type="Gene3D" id="3.40.50.150">
    <property type="entry name" value="Vaccinia Virus protein VP39"/>
    <property type="match status" value="1"/>
</dbReference>
<dbReference type="GO" id="GO:0005634">
    <property type="term" value="C:nucleus"/>
    <property type="evidence" value="ECO:0007669"/>
    <property type="project" value="TreeGrafter"/>
</dbReference>
<evidence type="ECO:0000256" key="2">
    <source>
        <dbReference type="ARBA" id="ARBA00022679"/>
    </source>
</evidence>
<evidence type="ECO:0000256" key="3">
    <source>
        <dbReference type="ARBA" id="ARBA00022691"/>
    </source>
</evidence>
<organism evidence="5 6">
    <name type="scientific">Mortierella isabellina</name>
    <name type="common">Filamentous fungus</name>
    <name type="synonym">Umbelopsis isabellina</name>
    <dbReference type="NCBI Taxonomy" id="91625"/>
    <lineage>
        <taxon>Eukaryota</taxon>
        <taxon>Fungi</taxon>
        <taxon>Fungi incertae sedis</taxon>
        <taxon>Mucoromycota</taxon>
        <taxon>Mucoromycotina</taxon>
        <taxon>Umbelopsidomycetes</taxon>
        <taxon>Umbelopsidales</taxon>
        <taxon>Umbelopsidaceae</taxon>
        <taxon>Umbelopsis</taxon>
    </lineage>
</organism>
<reference evidence="5" key="1">
    <citation type="submission" date="2020-12" db="EMBL/GenBank/DDBJ databases">
        <title>Metabolic potential, ecology and presence of endohyphal bacteria is reflected in genomic diversity of Mucoromycotina.</title>
        <authorList>
            <person name="Muszewska A."/>
            <person name="Okrasinska A."/>
            <person name="Steczkiewicz K."/>
            <person name="Drgas O."/>
            <person name="Orlowska M."/>
            <person name="Perlinska-Lenart U."/>
            <person name="Aleksandrzak-Piekarczyk T."/>
            <person name="Szatraj K."/>
            <person name="Zielenkiewicz U."/>
            <person name="Pilsyk S."/>
            <person name="Malc E."/>
            <person name="Mieczkowski P."/>
            <person name="Kruszewska J.S."/>
            <person name="Biernat P."/>
            <person name="Pawlowska J."/>
        </authorList>
    </citation>
    <scope>NUCLEOTIDE SEQUENCE</scope>
    <source>
        <strain evidence="5">WA0000067209</strain>
    </source>
</reference>
<accession>A0A8H7UF47</accession>
<keyword evidence="2 4" id="KW-0808">Transferase</keyword>
<gene>
    <name evidence="5" type="ORF">INT43_006447</name>
</gene>
<dbReference type="SUPFAM" id="SSF53335">
    <property type="entry name" value="S-adenosyl-L-methionine-dependent methyltransferases"/>
    <property type="match status" value="1"/>
</dbReference>
<dbReference type="PANTHER" id="PTHR46098">
    <property type="entry name" value="TRNA (CYTOSINE(38)-C(5))-METHYLTRANSFERASE"/>
    <property type="match status" value="1"/>
</dbReference>
<dbReference type="GO" id="GO:0032259">
    <property type="term" value="P:methylation"/>
    <property type="evidence" value="ECO:0007669"/>
    <property type="project" value="UniProtKB-KW"/>
</dbReference>
<comment type="caution">
    <text evidence="5">The sequence shown here is derived from an EMBL/GenBank/DDBJ whole genome shotgun (WGS) entry which is preliminary data.</text>
</comment>
<dbReference type="GO" id="GO:0008168">
    <property type="term" value="F:methyltransferase activity"/>
    <property type="evidence" value="ECO:0007669"/>
    <property type="project" value="UniProtKB-KW"/>
</dbReference>
<keyword evidence="1 4" id="KW-0489">Methyltransferase</keyword>
<evidence type="ECO:0000313" key="6">
    <source>
        <dbReference type="Proteomes" id="UP000654370"/>
    </source>
</evidence>
<dbReference type="EMBL" id="JAEPQZ010000003">
    <property type="protein sequence ID" value="KAG2183441.1"/>
    <property type="molecule type" value="Genomic_DNA"/>
</dbReference>
<dbReference type="InterPro" id="IPR001525">
    <property type="entry name" value="C5_MeTfrase"/>
</dbReference>
<proteinExistence type="inferred from homology"/>
<name>A0A8H7UF47_MORIS</name>
<evidence type="ECO:0000256" key="4">
    <source>
        <dbReference type="PROSITE-ProRule" id="PRU01016"/>
    </source>
</evidence>
<feature type="active site" evidence="4">
    <location>
        <position position="76"/>
    </location>
</feature>
<keyword evidence="6" id="KW-1185">Reference proteome</keyword>
<evidence type="ECO:0000256" key="1">
    <source>
        <dbReference type="ARBA" id="ARBA00022603"/>
    </source>
</evidence>
<evidence type="ECO:0000313" key="5">
    <source>
        <dbReference type="EMBL" id="KAG2183441.1"/>
    </source>
</evidence>
<dbReference type="PROSITE" id="PS51679">
    <property type="entry name" value="SAM_MT_C5"/>
    <property type="match status" value="1"/>
</dbReference>
<keyword evidence="3 4" id="KW-0949">S-adenosyl-L-methionine</keyword>
<dbReference type="AlphaFoldDB" id="A0A8H7UF47"/>
<dbReference type="PANTHER" id="PTHR46098:SF1">
    <property type="entry name" value="TRNA (CYTOSINE(38)-C(5))-METHYLTRANSFERASE"/>
    <property type="match status" value="1"/>
</dbReference>
<comment type="similarity">
    <text evidence="4">Belongs to the class I-like SAM-binding methyltransferase superfamily. C5-methyltransferase family.</text>
</comment>
<dbReference type="InterPro" id="IPR050750">
    <property type="entry name" value="C5-MTase"/>
</dbReference>
<dbReference type="PRINTS" id="PR00105">
    <property type="entry name" value="C5METTRFRASE"/>
</dbReference>
<evidence type="ECO:0008006" key="7">
    <source>
        <dbReference type="Google" id="ProtNLM"/>
    </source>
</evidence>
<dbReference type="Gene3D" id="3.90.120.10">
    <property type="entry name" value="DNA Methylase, subunit A, domain 2"/>
    <property type="match status" value="1"/>
</dbReference>
<sequence length="370" mass="42206">MITCLEFFSGIGGLHHALNVAGVDAVVLKAFDMNEVANKVYNRTFGSAPSNKAIDRLTVKEIEKYKVDCWLLSPPCQPYTRGGNMKDSEDQRAKPLLHLISLLAKLSNAPQYLFLENVKNFECSQSREVLVKELDRLNYDITECLLSPLQFGVPNHRLRYYLCAHKRAHDKPSQDYIETATIHEKWPFNGDSATFAIPPISQFLDLDEPAIDQHLVPAKYITKSHNFRFDITLPSHSQTSCFTKAYGSHHVQTSGSMLQTRNLELLLQNNYYDWANPESLLDLGLRFFTPTEVARLHAFPMAPWANEFSASETDNDSKLPRQYQPPHCTPHIDFPQEITTIQRHRLLGNSLNCWVVAELYRCVLFNPAPL</sequence>
<protein>
    <recommendedName>
        <fullName evidence="7">S-adenosyl-L-methionine-dependent methyltransferase</fullName>
    </recommendedName>
</protein>
<dbReference type="OrthoDB" id="414133at2759"/>